<accession>A0A2H6KK97</accession>
<proteinExistence type="predicted"/>
<dbReference type="GeneID" id="39877168"/>
<comment type="caution">
    <text evidence="1">The sequence shown here is derived from an EMBL/GenBank/DDBJ whole genome shotgun (WGS) entry which is preliminary data.</text>
</comment>
<dbReference type="EMBL" id="BDSA01000042">
    <property type="protein sequence ID" value="GBE63398.1"/>
    <property type="molecule type" value="Genomic_DNA"/>
</dbReference>
<evidence type="ECO:0000313" key="1">
    <source>
        <dbReference type="EMBL" id="GBE63398.1"/>
    </source>
</evidence>
<keyword evidence="2" id="KW-1185">Reference proteome</keyword>
<reference evidence="1 2" key="1">
    <citation type="journal article" date="2017" name="BMC Genomics">
        <title>Whole-genome assembly of Babesia ovata and comparative genomics between closely related pathogens.</title>
        <authorList>
            <person name="Yamagishi J."/>
            <person name="Asada M."/>
            <person name="Hakimi H."/>
            <person name="Tanaka T.Q."/>
            <person name="Sugimoto C."/>
            <person name="Kawazu S."/>
        </authorList>
    </citation>
    <scope>NUCLEOTIDE SEQUENCE [LARGE SCALE GENOMIC DNA]</scope>
    <source>
        <strain evidence="1 2">Miyake</strain>
    </source>
</reference>
<dbReference type="VEuPathDB" id="PiroplasmaDB:BOVATA_048910"/>
<keyword evidence="1" id="KW-0378">Hydrolase</keyword>
<evidence type="ECO:0000313" key="2">
    <source>
        <dbReference type="Proteomes" id="UP000236319"/>
    </source>
</evidence>
<dbReference type="GO" id="GO:0016787">
    <property type="term" value="F:hydrolase activity"/>
    <property type="evidence" value="ECO:0007669"/>
    <property type="project" value="UniProtKB-KW"/>
</dbReference>
<dbReference type="Proteomes" id="UP000236319">
    <property type="component" value="Unassembled WGS sequence"/>
</dbReference>
<sequence length="136" mass="15080">MLLPRNRLRPLIPIHVPPLQLLDEAHQGSGESVEHGYAGLAKFVEWSAWTDVLSSAEHSGDLSLEEAFEAGVQIVVDYRFHLGILVSTNDIKAVRWDLCPSAKASGLHQSLFEGVFGGFEKRFVELLYGELDILLP</sequence>
<dbReference type="RefSeq" id="XP_028869641.1">
    <property type="nucleotide sequence ID" value="XM_029013808.1"/>
</dbReference>
<dbReference type="AlphaFoldDB" id="A0A2H6KK97"/>
<gene>
    <name evidence="1" type="ORF">BOVATA_048910</name>
</gene>
<organism evidence="1 2">
    <name type="scientific">Babesia ovata</name>
    <dbReference type="NCBI Taxonomy" id="189622"/>
    <lineage>
        <taxon>Eukaryota</taxon>
        <taxon>Sar</taxon>
        <taxon>Alveolata</taxon>
        <taxon>Apicomplexa</taxon>
        <taxon>Aconoidasida</taxon>
        <taxon>Piroplasmida</taxon>
        <taxon>Babesiidae</taxon>
        <taxon>Babesia</taxon>
    </lineage>
</organism>
<name>A0A2H6KK97_9APIC</name>
<protein>
    <submittedName>
        <fullName evidence="1">Glycosyl hydrolase family 25, putative</fullName>
    </submittedName>
</protein>